<dbReference type="PANTHER" id="PTHR24126">
    <property type="entry name" value="ANKYRIN REPEAT, PH AND SEC7 DOMAIN CONTAINING PROTEIN SECG-RELATED"/>
    <property type="match status" value="1"/>
</dbReference>
<dbReference type="InterPro" id="IPR011009">
    <property type="entry name" value="Kinase-like_dom_sf"/>
</dbReference>
<evidence type="ECO:0000313" key="6">
    <source>
        <dbReference type="Proteomes" id="UP000191522"/>
    </source>
</evidence>
<dbReference type="Proteomes" id="UP000191522">
    <property type="component" value="Unassembled WGS sequence"/>
</dbReference>
<dbReference type="OMA" id="WHYWIRH"/>
<evidence type="ECO:0000256" key="3">
    <source>
        <dbReference type="PROSITE-ProRule" id="PRU00023"/>
    </source>
</evidence>
<dbReference type="GO" id="GO:0004672">
    <property type="term" value="F:protein kinase activity"/>
    <property type="evidence" value="ECO:0007669"/>
    <property type="project" value="InterPro"/>
</dbReference>
<keyword evidence="6" id="KW-1185">Reference proteome</keyword>
<proteinExistence type="predicted"/>
<dbReference type="PROSITE" id="PS50297">
    <property type="entry name" value="ANK_REP_REGION"/>
    <property type="match status" value="4"/>
</dbReference>
<keyword evidence="1" id="KW-0677">Repeat</keyword>
<name>A0A1V6P980_PENDC</name>
<dbReference type="PANTHER" id="PTHR24126:SF14">
    <property type="entry name" value="ANK_REP_REGION DOMAIN-CONTAINING PROTEIN"/>
    <property type="match status" value="1"/>
</dbReference>
<evidence type="ECO:0000313" key="5">
    <source>
        <dbReference type="EMBL" id="OQD73554.1"/>
    </source>
</evidence>
<feature type="repeat" description="ANK" evidence="3">
    <location>
        <begin position="744"/>
        <end position="776"/>
    </location>
</feature>
<dbReference type="InterPro" id="IPR036770">
    <property type="entry name" value="Ankyrin_rpt-contain_sf"/>
</dbReference>
<dbReference type="Pfam" id="PF12796">
    <property type="entry name" value="Ank_2"/>
    <property type="match status" value="2"/>
</dbReference>
<dbReference type="STRING" id="69771.A0A1V6P980"/>
<sequence length="1168" mass="128626">MTKMTDSYDDILNSLDDNYYSIERDELSPSLQTWSNSTDIEEFDINNLNLSNSDSSWIDPLESAITATRNGSASVLSTLSQYTTILSQTGIHGPRILKAVNLSSRATKIGSGAQFTVFKDPIFEGEVIKRVNVPLSSGAEQRFAASTDYRLQLKTLELEILSLCNPVIRAHPNITSLLAWGFDFPFADLAVPVLFMEAAIMPLGGFLGTQEREVGVRYQLALGIANGLEALHNLNIVHGDVKPDNVLVFAGPSENVPFQAKLSDFGVCVDLEDPEGRFTLSDYRGTPAWLAPEVVAGSLSTFGGFSPDLMFKFDAYSVGLVLLSIFTECGQPPTLDRNPDNVPEQISKLLNGQKDIPSDIRMQLRKTALNLLSEDPRSRPLPSASLLKTDTAAYASWFTSIQTNSANTHVGVIDPIYNKGPLFWYRLDASIRTELEQQYVLSKEGNAPQFGGDVLFGIAQTITGEKPTYLDRMLKYLTDAAKAGFSPARAVYAQVLEAHGETPEFDEEVLEEWMLQAVSEGFFFAKPGRHIKNAEEAKSQFRDHGGFCSDPFLAKSEVKAAIKSGKALEWEMRNGSVVDRKGNTTLHAAAAFGAVDMVKELLGNSLAKNVDVENENAETPLYKAFQAGHTEVIEVLLDYGANASCRNRQNLTPVHWLFMIPEGSIHQIAKRMIERGADVNAVMEPRIKENSGGFPEKIQILHYPFELPHGTPLHWACFFNNMTAIDALISFGANVNSTYHGSDPSTTPLALAAYFGELTVVKYLISHGANGTLLDSMGRNTLHGLTKYFPERHGYLPHSWHFWIRHGNLEHHLAQMTDLVKTLIEAGAEVNAKDKGYPPLTPIAAAADLGVWDAGAICALLEAGADLKESILSAGDTVLHSWVCIVGPRLDYPNSYLPTLSKIANAMPNVDIHNRFEEDTPLHLLITTYHSEDEFESACQILLAHSPPADINARTRRGASPLSIALETNLNPARRGRFLLDKGADLLALNDRGRDIFHGIANNVVLPDQDTHDLIQRFLLHLNSDIQKAYKEHYLPNPNSIESLSAAADRGKPLTLSLLLSLGLTSCINKPDKTKSPPWTPLDQALHSAELSRRAHIQGLASYKAGAARTRALKQNLVYDEHQGPPLRAAEAYRCYPEVIQILCNAGAKRTCELERHLKGDYIEQPRD</sequence>
<dbReference type="SUPFAM" id="SSF48403">
    <property type="entry name" value="Ankyrin repeat"/>
    <property type="match status" value="2"/>
</dbReference>
<protein>
    <recommendedName>
        <fullName evidence="4">Protein kinase domain-containing protein</fullName>
    </recommendedName>
</protein>
<dbReference type="EMBL" id="MDYL01000014">
    <property type="protein sequence ID" value="OQD73554.1"/>
    <property type="molecule type" value="Genomic_DNA"/>
</dbReference>
<dbReference type="Pfam" id="PF00069">
    <property type="entry name" value="Pkinase"/>
    <property type="match status" value="1"/>
</dbReference>
<evidence type="ECO:0000259" key="4">
    <source>
        <dbReference type="PROSITE" id="PS50011"/>
    </source>
</evidence>
<evidence type="ECO:0000256" key="2">
    <source>
        <dbReference type="ARBA" id="ARBA00023043"/>
    </source>
</evidence>
<dbReference type="PRINTS" id="PR01415">
    <property type="entry name" value="ANKYRIN"/>
</dbReference>
<reference evidence="6" key="1">
    <citation type="journal article" date="2017" name="Nat. Microbiol.">
        <title>Global analysis of biosynthetic gene clusters reveals vast potential of secondary metabolite production in Penicillium species.</title>
        <authorList>
            <person name="Nielsen J.C."/>
            <person name="Grijseels S."/>
            <person name="Prigent S."/>
            <person name="Ji B."/>
            <person name="Dainat J."/>
            <person name="Nielsen K.F."/>
            <person name="Frisvad J.C."/>
            <person name="Workman M."/>
            <person name="Nielsen J."/>
        </authorList>
    </citation>
    <scope>NUCLEOTIDE SEQUENCE [LARGE SCALE GENOMIC DNA]</scope>
    <source>
        <strain evidence="6">IBT 11843</strain>
    </source>
</reference>
<feature type="repeat" description="ANK" evidence="3">
    <location>
        <begin position="616"/>
        <end position="648"/>
    </location>
</feature>
<dbReference type="InterPro" id="IPR002110">
    <property type="entry name" value="Ankyrin_rpt"/>
</dbReference>
<dbReference type="GO" id="GO:0005524">
    <property type="term" value="F:ATP binding"/>
    <property type="evidence" value="ECO:0007669"/>
    <property type="project" value="InterPro"/>
</dbReference>
<keyword evidence="2 3" id="KW-0040">ANK repeat</keyword>
<gene>
    <name evidence="5" type="ORF">PENDEC_c014G03611</name>
</gene>
<organism evidence="5 6">
    <name type="scientific">Penicillium decumbens</name>
    <dbReference type="NCBI Taxonomy" id="69771"/>
    <lineage>
        <taxon>Eukaryota</taxon>
        <taxon>Fungi</taxon>
        <taxon>Dikarya</taxon>
        <taxon>Ascomycota</taxon>
        <taxon>Pezizomycotina</taxon>
        <taxon>Eurotiomycetes</taxon>
        <taxon>Eurotiomycetidae</taxon>
        <taxon>Eurotiales</taxon>
        <taxon>Aspergillaceae</taxon>
        <taxon>Penicillium</taxon>
    </lineage>
</organism>
<dbReference type="AlphaFoldDB" id="A0A1V6P980"/>
<dbReference type="OrthoDB" id="626167at2759"/>
<dbReference type="PROSITE" id="PS00108">
    <property type="entry name" value="PROTEIN_KINASE_ST"/>
    <property type="match status" value="1"/>
</dbReference>
<comment type="caution">
    <text evidence="5">The sequence shown here is derived from an EMBL/GenBank/DDBJ whole genome shotgun (WGS) entry which is preliminary data.</text>
</comment>
<feature type="repeat" description="ANK" evidence="3">
    <location>
        <begin position="708"/>
        <end position="740"/>
    </location>
</feature>
<dbReference type="Gene3D" id="1.10.510.10">
    <property type="entry name" value="Transferase(Phosphotransferase) domain 1"/>
    <property type="match status" value="1"/>
</dbReference>
<feature type="repeat" description="ANK" evidence="3">
    <location>
        <begin position="581"/>
        <end position="613"/>
    </location>
</feature>
<dbReference type="Gene3D" id="1.25.40.20">
    <property type="entry name" value="Ankyrin repeat-containing domain"/>
    <property type="match status" value="4"/>
</dbReference>
<accession>A0A1V6P980</accession>
<feature type="domain" description="Protein kinase" evidence="4">
    <location>
        <begin position="103"/>
        <end position="398"/>
    </location>
</feature>
<dbReference type="PROSITE" id="PS50088">
    <property type="entry name" value="ANK_REPEAT"/>
    <property type="match status" value="4"/>
</dbReference>
<dbReference type="InterPro" id="IPR000719">
    <property type="entry name" value="Prot_kinase_dom"/>
</dbReference>
<dbReference type="SMART" id="SM00220">
    <property type="entry name" value="S_TKc"/>
    <property type="match status" value="1"/>
</dbReference>
<evidence type="ECO:0000256" key="1">
    <source>
        <dbReference type="ARBA" id="ARBA00022737"/>
    </source>
</evidence>
<dbReference type="PROSITE" id="PS50011">
    <property type="entry name" value="PROTEIN_KINASE_DOM"/>
    <property type="match status" value="1"/>
</dbReference>
<dbReference type="SUPFAM" id="SSF56112">
    <property type="entry name" value="Protein kinase-like (PK-like)"/>
    <property type="match status" value="1"/>
</dbReference>
<dbReference type="SMART" id="SM00248">
    <property type="entry name" value="ANK"/>
    <property type="match status" value="8"/>
</dbReference>
<dbReference type="InterPro" id="IPR008271">
    <property type="entry name" value="Ser/Thr_kinase_AS"/>
</dbReference>